<dbReference type="GO" id="GO:0017004">
    <property type="term" value="P:cytochrome complex assembly"/>
    <property type="evidence" value="ECO:0007669"/>
    <property type="project" value="UniProtKB-KW"/>
</dbReference>
<dbReference type="InterPro" id="IPR017937">
    <property type="entry name" value="Thioredoxin_CS"/>
</dbReference>
<gene>
    <name evidence="6" type="ORF">TP2_08490</name>
</gene>
<dbReference type="InterPro" id="IPR050553">
    <property type="entry name" value="Thioredoxin_ResA/DsbE_sf"/>
</dbReference>
<dbReference type="PANTHER" id="PTHR42852">
    <property type="entry name" value="THIOL:DISULFIDE INTERCHANGE PROTEIN DSBE"/>
    <property type="match status" value="1"/>
</dbReference>
<evidence type="ECO:0000256" key="2">
    <source>
        <dbReference type="ARBA" id="ARBA00022748"/>
    </source>
</evidence>
<dbReference type="SUPFAM" id="SSF52833">
    <property type="entry name" value="Thioredoxin-like"/>
    <property type="match status" value="1"/>
</dbReference>
<feature type="domain" description="Thioredoxin" evidence="5">
    <location>
        <begin position="37"/>
        <end position="180"/>
    </location>
</feature>
<dbReference type="InterPro" id="IPR013740">
    <property type="entry name" value="Redoxin"/>
</dbReference>
<feature type="signal peptide" evidence="4">
    <location>
        <begin position="1"/>
        <end position="20"/>
    </location>
</feature>
<evidence type="ECO:0000259" key="5">
    <source>
        <dbReference type="PROSITE" id="PS51352"/>
    </source>
</evidence>
<keyword evidence="2" id="KW-0201">Cytochrome c-type biogenesis</keyword>
<dbReference type="RefSeq" id="WP_038077289.1">
    <property type="nucleotide sequence ID" value="NZ_AUND01000023.1"/>
</dbReference>
<dbReference type="PANTHER" id="PTHR42852:SF17">
    <property type="entry name" value="THIOREDOXIN-LIKE PROTEIN HI_1115"/>
    <property type="match status" value="1"/>
</dbReference>
<comment type="caution">
    <text evidence="6">The sequence shown here is derived from an EMBL/GenBank/DDBJ whole genome shotgun (WGS) entry which is preliminary data.</text>
</comment>
<dbReference type="GO" id="GO:0015036">
    <property type="term" value="F:disulfide oxidoreductase activity"/>
    <property type="evidence" value="ECO:0007669"/>
    <property type="project" value="UniProtKB-ARBA"/>
</dbReference>
<dbReference type="OrthoDB" id="9799347at2"/>
<dbReference type="CDD" id="cd02966">
    <property type="entry name" value="TlpA_like_family"/>
    <property type="match status" value="1"/>
</dbReference>
<keyword evidence="4" id="KW-0732">Signal</keyword>
<evidence type="ECO:0000256" key="1">
    <source>
        <dbReference type="ARBA" id="ARBA00004196"/>
    </source>
</evidence>
<protein>
    <recommendedName>
        <fullName evidence="5">Thioredoxin domain-containing protein</fullName>
    </recommendedName>
</protein>
<dbReference type="EMBL" id="AUND01000023">
    <property type="protein sequence ID" value="KEO52967.1"/>
    <property type="molecule type" value="Genomic_DNA"/>
</dbReference>
<dbReference type="Gene3D" id="3.40.30.10">
    <property type="entry name" value="Glutaredoxin"/>
    <property type="match status" value="1"/>
</dbReference>
<reference evidence="6 7" key="1">
    <citation type="submission" date="2013-07" db="EMBL/GenBank/DDBJ databases">
        <title>Thioclava pacifica DSM 10166 Genome Sequencing.</title>
        <authorList>
            <person name="Lai Q."/>
            <person name="Shao Z."/>
        </authorList>
    </citation>
    <scope>NUCLEOTIDE SEQUENCE [LARGE SCALE GENOMIC DNA]</scope>
    <source>
        <strain evidence="6 7">DSM 10166</strain>
    </source>
</reference>
<dbReference type="Pfam" id="PF08534">
    <property type="entry name" value="Redoxin"/>
    <property type="match status" value="1"/>
</dbReference>
<dbReference type="PROSITE" id="PS51352">
    <property type="entry name" value="THIOREDOXIN_2"/>
    <property type="match status" value="1"/>
</dbReference>
<comment type="subcellular location">
    <subcellularLocation>
        <location evidence="1">Cell envelope</location>
    </subcellularLocation>
</comment>
<dbReference type="STRING" id="1353537.TP2_08490"/>
<dbReference type="eggNOG" id="COG0526">
    <property type="taxonomic scope" value="Bacteria"/>
</dbReference>
<dbReference type="PROSITE" id="PS00194">
    <property type="entry name" value="THIOREDOXIN_1"/>
    <property type="match status" value="1"/>
</dbReference>
<feature type="chain" id="PRO_5001695201" description="Thioredoxin domain-containing protein" evidence="4">
    <location>
        <begin position="21"/>
        <end position="182"/>
    </location>
</feature>
<dbReference type="AlphaFoldDB" id="A0A074JUD7"/>
<proteinExistence type="predicted"/>
<dbReference type="Proteomes" id="UP000027432">
    <property type="component" value="Unassembled WGS sequence"/>
</dbReference>
<accession>A0A074JUD7</accession>
<organism evidence="6 7">
    <name type="scientific">Thioclava pacifica DSM 10166</name>
    <dbReference type="NCBI Taxonomy" id="1353537"/>
    <lineage>
        <taxon>Bacteria</taxon>
        <taxon>Pseudomonadati</taxon>
        <taxon>Pseudomonadota</taxon>
        <taxon>Alphaproteobacteria</taxon>
        <taxon>Rhodobacterales</taxon>
        <taxon>Paracoccaceae</taxon>
        <taxon>Thioclava</taxon>
    </lineage>
</organism>
<evidence type="ECO:0000313" key="7">
    <source>
        <dbReference type="Proteomes" id="UP000027432"/>
    </source>
</evidence>
<sequence>MLRFLVLYTALALGANVAQAADLDAVKDGQMESLVTYSKPLPLPPFSFTDETGAEHSMKEFEGKVVLINFWATWCPPCREEMPSLNALQKAFGPDDFKVLTIATGGSNSPAKVASFFDKEGIDALPRFHDDANFAARAMGVLGLPVSVLIDHNGHEVGRMIGGAEWDSPEAKKVIQALIDDK</sequence>
<keyword evidence="3" id="KW-0676">Redox-active center</keyword>
<evidence type="ECO:0000256" key="4">
    <source>
        <dbReference type="SAM" id="SignalP"/>
    </source>
</evidence>
<keyword evidence="7" id="KW-1185">Reference proteome</keyword>
<name>A0A074JUD7_9RHOB</name>
<evidence type="ECO:0000256" key="3">
    <source>
        <dbReference type="ARBA" id="ARBA00023284"/>
    </source>
</evidence>
<dbReference type="InterPro" id="IPR036249">
    <property type="entry name" value="Thioredoxin-like_sf"/>
</dbReference>
<dbReference type="GO" id="GO:0030313">
    <property type="term" value="C:cell envelope"/>
    <property type="evidence" value="ECO:0007669"/>
    <property type="project" value="UniProtKB-SubCell"/>
</dbReference>
<dbReference type="InterPro" id="IPR013766">
    <property type="entry name" value="Thioredoxin_domain"/>
</dbReference>
<evidence type="ECO:0000313" key="6">
    <source>
        <dbReference type="EMBL" id="KEO52967.1"/>
    </source>
</evidence>